<dbReference type="InterPro" id="IPR011322">
    <property type="entry name" value="N-reg_PII-like_a/b"/>
</dbReference>
<dbReference type="OrthoDB" id="8480302at2"/>
<accession>A0A1K1QZJ3</accession>
<dbReference type="SUPFAM" id="SSF54913">
    <property type="entry name" value="GlnB-like"/>
    <property type="match status" value="1"/>
</dbReference>
<name>A0A1K1QZJ3_9FLAO</name>
<organism evidence="1 2">
    <name type="scientific">Sinomicrobium oceani</name>
    <dbReference type="NCBI Taxonomy" id="1150368"/>
    <lineage>
        <taxon>Bacteria</taxon>
        <taxon>Pseudomonadati</taxon>
        <taxon>Bacteroidota</taxon>
        <taxon>Flavobacteriia</taxon>
        <taxon>Flavobacteriales</taxon>
        <taxon>Flavobacteriaceae</taxon>
        <taxon>Sinomicrobium</taxon>
    </lineage>
</organism>
<protein>
    <submittedName>
        <fullName evidence="1">Putative signal transducing protein</fullName>
    </submittedName>
</protein>
<evidence type="ECO:0000313" key="1">
    <source>
        <dbReference type="EMBL" id="SFW64758.1"/>
    </source>
</evidence>
<dbReference type="STRING" id="1150368.SAMN02927921_02973"/>
<reference evidence="1 2" key="1">
    <citation type="submission" date="2016-11" db="EMBL/GenBank/DDBJ databases">
        <authorList>
            <person name="Jaros S."/>
            <person name="Januszkiewicz K."/>
            <person name="Wedrychowicz H."/>
        </authorList>
    </citation>
    <scope>NUCLEOTIDE SEQUENCE [LARGE SCALE GENOMIC DNA]</scope>
    <source>
        <strain evidence="1 2">CGMCC 1.12145</strain>
    </source>
</reference>
<dbReference type="EMBL" id="FPJE01000016">
    <property type="protein sequence ID" value="SFW64758.1"/>
    <property type="molecule type" value="Genomic_DNA"/>
</dbReference>
<evidence type="ECO:0000313" key="2">
    <source>
        <dbReference type="Proteomes" id="UP000182248"/>
    </source>
</evidence>
<sequence>MKDSVVVATFTYPHEYTVLRHILEEEGISHVFENETMINLTPFYSNALGGIRLKVHREDAEKVLAIIKDLDDNRSFMRIV</sequence>
<dbReference type="RefSeq" id="WP_072318172.1">
    <property type="nucleotide sequence ID" value="NZ_FPJE01000016.1"/>
</dbReference>
<dbReference type="AlphaFoldDB" id="A0A1K1QZJ3"/>
<dbReference type="Gene3D" id="3.30.70.790">
    <property type="entry name" value="UreE, C-terminal domain"/>
    <property type="match status" value="1"/>
</dbReference>
<proteinExistence type="predicted"/>
<keyword evidence="2" id="KW-1185">Reference proteome</keyword>
<dbReference type="Proteomes" id="UP000182248">
    <property type="component" value="Unassembled WGS sequence"/>
</dbReference>
<gene>
    <name evidence="1" type="ORF">SAMN02927921_02973</name>
</gene>